<evidence type="ECO:0000313" key="6">
    <source>
        <dbReference type="Proteomes" id="UP000703661"/>
    </source>
</evidence>
<proteinExistence type="predicted"/>
<dbReference type="AlphaFoldDB" id="A0A9P6MRP9"/>
<dbReference type="EMBL" id="JAAAID010001211">
    <property type="protein sequence ID" value="KAG0011084.1"/>
    <property type="molecule type" value="Genomic_DNA"/>
</dbReference>
<keyword evidence="6" id="KW-1185">Reference proteome</keyword>
<evidence type="ECO:0000259" key="4">
    <source>
        <dbReference type="Pfam" id="PF08698"/>
    </source>
</evidence>
<evidence type="ECO:0000256" key="1">
    <source>
        <dbReference type="ARBA" id="ARBA00004604"/>
    </source>
</evidence>
<gene>
    <name evidence="5" type="ORF">BGZ80_000964</name>
</gene>
<feature type="region of interest" description="Disordered" evidence="3">
    <location>
        <begin position="103"/>
        <end position="226"/>
    </location>
</feature>
<feature type="region of interest" description="Disordered" evidence="3">
    <location>
        <begin position="425"/>
        <end position="449"/>
    </location>
</feature>
<dbReference type="InterPro" id="IPR014810">
    <property type="entry name" value="Fcf2_C"/>
</dbReference>
<organism evidence="5 6">
    <name type="scientific">Entomortierella chlamydospora</name>
    <dbReference type="NCBI Taxonomy" id="101097"/>
    <lineage>
        <taxon>Eukaryota</taxon>
        <taxon>Fungi</taxon>
        <taxon>Fungi incertae sedis</taxon>
        <taxon>Mucoromycota</taxon>
        <taxon>Mortierellomycotina</taxon>
        <taxon>Mortierellomycetes</taxon>
        <taxon>Mortierellales</taxon>
        <taxon>Mortierellaceae</taxon>
        <taxon>Entomortierella</taxon>
    </lineage>
</organism>
<feature type="compositionally biased region" description="Acidic residues" evidence="3">
    <location>
        <begin position="208"/>
        <end position="224"/>
    </location>
</feature>
<dbReference type="GO" id="GO:0006396">
    <property type="term" value="P:RNA processing"/>
    <property type="evidence" value="ECO:0007669"/>
    <property type="project" value="TreeGrafter"/>
</dbReference>
<feature type="compositionally biased region" description="Acidic residues" evidence="3">
    <location>
        <begin position="180"/>
        <end position="200"/>
    </location>
</feature>
<feature type="compositionally biased region" description="Basic and acidic residues" evidence="3">
    <location>
        <begin position="166"/>
        <end position="179"/>
    </location>
</feature>
<feature type="domain" description="Fcf2 pre-rRNA processing C-terminal" evidence="4">
    <location>
        <begin position="322"/>
        <end position="418"/>
    </location>
</feature>
<comment type="caution">
    <text evidence="5">The sequence shown here is derived from an EMBL/GenBank/DDBJ whole genome shotgun (WGS) entry which is preliminary data.</text>
</comment>
<evidence type="ECO:0000313" key="5">
    <source>
        <dbReference type="EMBL" id="KAG0011084.1"/>
    </source>
</evidence>
<accession>A0A9P6MRP9</accession>
<evidence type="ECO:0000256" key="3">
    <source>
        <dbReference type="SAM" id="MobiDB-lite"/>
    </source>
</evidence>
<feature type="compositionally biased region" description="Basic residues" evidence="3">
    <location>
        <begin position="113"/>
        <end position="124"/>
    </location>
</feature>
<comment type="subcellular location">
    <subcellularLocation>
        <location evidence="1">Nucleus</location>
        <location evidence="1">Nucleolus</location>
    </subcellularLocation>
</comment>
<dbReference type="PANTHER" id="PTHR21686">
    <property type="entry name" value="DEOXYNUCLEOTIDYLTRANSFERASE TERMINAL-INTERACTING PROTEIN 2"/>
    <property type="match status" value="1"/>
</dbReference>
<feature type="compositionally biased region" description="Pro residues" evidence="3">
    <location>
        <begin position="142"/>
        <end position="153"/>
    </location>
</feature>
<sequence>MKRESLELSQREQVGFEHLTQGSMDKVNIVKQDFKAFVEERLNTPEDNKIEINEYLSGYQVDHPRFNRRHVLTEAAIVIGYELMVPAYSLFAEVDGCKNGLASPPPLEIPLPKARRARQSKPKAKIPLEEEESETVESSSPTPTPDSKSPPPESNNLLDGSYTRQQQHDHQLEGAHSTDDESEKDGENMDEAEESSDEEHDNDKVTEEEKEEEGEKSDDDDDDYLDHLIIKAQESLKRKAMFEENSDEPRFNFPKLETGLDTNSTYIKQQGTRAKVDMNSVIIVEKGNTGSKSNVQSALEACEINMNAQKVHISKKQKKEEKEKTAGKGWFDLPQQILTPELKRDLQILKLRNVLDPKRFYKREEKGKAKFPKYFQVGTIIEGNTEFYSSRLTKKERATTITGEVMKDLTGRDYYKRKFNEIQESKQSGGKRFNKKGKGKQSKSWRAGK</sequence>
<dbReference type="Proteomes" id="UP000703661">
    <property type="component" value="Unassembled WGS sequence"/>
</dbReference>
<protein>
    <recommendedName>
        <fullName evidence="4">Fcf2 pre-rRNA processing C-terminal domain-containing protein</fullName>
    </recommendedName>
</protein>
<dbReference type="GO" id="GO:0003723">
    <property type="term" value="F:RNA binding"/>
    <property type="evidence" value="ECO:0007669"/>
    <property type="project" value="TreeGrafter"/>
</dbReference>
<keyword evidence="2" id="KW-0539">Nucleus</keyword>
<dbReference type="GO" id="GO:0005730">
    <property type="term" value="C:nucleolus"/>
    <property type="evidence" value="ECO:0007669"/>
    <property type="project" value="UniProtKB-SubCell"/>
</dbReference>
<dbReference type="InterPro" id="IPR039883">
    <property type="entry name" value="Fcf2/DNTTIP2"/>
</dbReference>
<dbReference type="Pfam" id="PF08698">
    <property type="entry name" value="Fcf2"/>
    <property type="match status" value="1"/>
</dbReference>
<dbReference type="PANTHER" id="PTHR21686:SF12">
    <property type="entry name" value="DEOXYNUCLEOTIDYLTRANSFERASE TERMINAL-INTERACTING PROTEIN 2"/>
    <property type="match status" value="1"/>
</dbReference>
<feature type="compositionally biased region" description="Basic residues" evidence="3">
    <location>
        <begin position="432"/>
        <end position="449"/>
    </location>
</feature>
<feature type="compositionally biased region" description="Polar residues" evidence="3">
    <location>
        <begin position="155"/>
        <end position="165"/>
    </location>
</feature>
<name>A0A9P6MRP9_9FUNG</name>
<reference evidence="5" key="1">
    <citation type="journal article" date="2020" name="Fungal Divers.">
        <title>Resolving the Mortierellaceae phylogeny through synthesis of multi-gene phylogenetics and phylogenomics.</title>
        <authorList>
            <person name="Vandepol N."/>
            <person name="Liber J."/>
            <person name="Desiro A."/>
            <person name="Na H."/>
            <person name="Kennedy M."/>
            <person name="Barry K."/>
            <person name="Grigoriev I.V."/>
            <person name="Miller A.N."/>
            <person name="O'Donnell K."/>
            <person name="Stajich J.E."/>
            <person name="Bonito G."/>
        </authorList>
    </citation>
    <scope>NUCLEOTIDE SEQUENCE</scope>
    <source>
        <strain evidence="5">NRRL 2769</strain>
    </source>
</reference>
<evidence type="ECO:0000256" key="2">
    <source>
        <dbReference type="ARBA" id="ARBA00023242"/>
    </source>
</evidence>